<dbReference type="Proteomes" id="UP000306630">
    <property type="component" value="Unassembled WGS sequence"/>
</dbReference>
<proteinExistence type="predicted"/>
<organism evidence="1 2">
    <name type="scientific">Muribaculum intestinale</name>
    <dbReference type="NCBI Taxonomy" id="1796646"/>
    <lineage>
        <taxon>Bacteria</taxon>
        <taxon>Pseudomonadati</taxon>
        <taxon>Bacteroidota</taxon>
        <taxon>Bacteroidia</taxon>
        <taxon>Bacteroidales</taxon>
        <taxon>Muribaculaceae</taxon>
        <taxon>Muribaculum</taxon>
    </lineage>
</organism>
<comment type="caution">
    <text evidence="1">The sequence shown here is derived from an EMBL/GenBank/DDBJ whole genome shotgun (WGS) entry which is preliminary data.</text>
</comment>
<dbReference type="AlphaFoldDB" id="A0A4S2G0R5"/>
<name>A0A4S2G0R5_9BACT</name>
<sequence length="93" mass="11090">MGLFRALFYDGKKCYCCRRTHTEWVGSKRDLSAFPDSIKETIVDMAASIYQHCGRNFDVYYCNRCRHYFIDYPSTSDIRGTQSYFKWSGRRLK</sequence>
<evidence type="ECO:0000313" key="1">
    <source>
        <dbReference type="EMBL" id="TGY75405.1"/>
    </source>
</evidence>
<dbReference type="EMBL" id="SRYD01000012">
    <property type="protein sequence ID" value="TGY75405.1"/>
    <property type="molecule type" value="Genomic_DNA"/>
</dbReference>
<gene>
    <name evidence="1" type="ORF">E5333_04300</name>
</gene>
<reference evidence="1 2" key="1">
    <citation type="submission" date="2019-04" db="EMBL/GenBank/DDBJ databases">
        <title>Microbes associate with the intestines of laboratory mice.</title>
        <authorList>
            <person name="Navarre W."/>
            <person name="Wong E."/>
            <person name="Huang K."/>
            <person name="Tropini C."/>
            <person name="Ng K."/>
            <person name="Yu B."/>
        </authorList>
    </citation>
    <scope>NUCLEOTIDE SEQUENCE [LARGE SCALE GENOMIC DNA]</scope>
    <source>
        <strain evidence="1 2">NM06_A21</strain>
    </source>
</reference>
<dbReference type="RefSeq" id="WP_135992923.1">
    <property type="nucleotide sequence ID" value="NZ_CARUGZ010000023.1"/>
</dbReference>
<evidence type="ECO:0000313" key="2">
    <source>
        <dbReference type="Proteomes" id="UP000306630"/>
    </source>
</evidence>
<accession>A0A4S2G0R5</accession>
<protein>
    <submittedName>
        <fullName evidence="1">Uncharacterized protein</fullName>
    </submittedName>
</protein>